<evidence type="ECO:0000256" key="1">
    <source>
        <dbReference type="SAM" id="MobiDB-lite"/>
    </source>
</evidence>
<feature type="compositionally biased region" description="Polar residues" evidence="1">
    <location>
        <begin position="246"/>
        <end position="261"/>
    </location>
</feature>
<dbReference type="STRING" id="105559.Nwat_2355"/>
<organism evidence="3 4">
    <name type="scientific">Nitrosococcus watsoni (strain C-113)</name>
    <dbReference type="NCBI Taxonomy" id="105559"/>
    <lineage>
        <taxon>Bacteria</taxon>
        <taxon>Pseudomonadati</taxon>
        <taxon>Pseudomonadota</taxon>
        <taxon>Gammaproteobacteria</taxon>
        <taxon>Chromatiales</taxon>
        <taxon>Chromatiaceae</taxon>
        <taxon>Nitrosococcus</taxon>
    </lineage>
</organism>
<feature type="transmembrane region" description="Helical" evidence="2">
    <location>
        <begin position="30"/>
        <end position="54"/>
    </location>
</feature>
<dbReference type="NCBIfam" id="TIGR02532">
    <property type="entry name" value="IV_pilin_GFxxxE"/>
    <property type="match status" value="1"/>
</dbReference>
<evidence type="ECO:0000256" key="2">
    <source>
        <dbReference type="SAM" id="Phobius"/>
    </source>
</evidence>
<name>D8K937_NITWC</name>
<dbReference type="OrthoDB" id="5568646at2"/>
<reference evidence="3 4" key="1">
    <citation type="submission" date="2010-06" db="EMBL/GenBank/DDBJ databases">
        <title>Complete sequence of chromosome of Nitrosococcus watsoni C-113.</title>
        <authorList>
            <consortium name="US DOE Joint Genome Institute"/>
            <person name="Lucas S."/>
            <person name="Copeland A."/>
            <person name="Lapidus A."/>
            <person name="Cheng J.-F."/>
            <person name="Bruce D."/>
            <person name="Goodwin L."/>
            <person name="Pitluck S."/>
            <person name="Malfatti S.A."/>
            <person name="Chain P.S.G."/>
            <person name="Land M."/>
            <person name="Hauser L."/>
            <person name="Kyrpides N."/>
            <person name="Ivanova N."/>
            <person name="Cambell M.A."/>
            <person name="Heidelberg J.F."/>
            <person name="Klotz M.G."/>
            <person name="Woyke T."/>
        </authorList>
    </citation>
    <scope>NUCLEOTIDE SEQUENCE [LARGE SCALE GENOMIC DNA]</scope>
    <source>
        <strain evidence="3 4">C-113</strain>
    </source>
</reference>
<dbReference type="Pfam" id="PF07963">
    <property type="entry name" value="N_methyl"/>
    <property type="match status" value="1"/>
</dbReference>
<gene>
    <name evidence="3" type="ordered locus">Nwat_2355</name>
</gene>
<dbReference type="EMBL" id="CP002086">
    <property type="protein sequence ID" value="ADJ29180.1"/>
    <property type="molecule type" value="Genomic_DNA"/>
</dbReference>
<keyword evidence="2" id="KW-0472">Membrane</keyword>
<dbReference type="InterPro" id="IPR012902">
    <property type="entry name" value="N_methyl_site"/>
</dbReference>
<accession>D8K937</accession>
<dbReference type="KEGG" id="nwa:Nwat_2355"/>
<evidence type="ECO:0000313" key="4">
    <source>
        <dbReference type="Proteomes" id="UP000000393"/>
    </source>
</evidence>
<dbReference type="eggNOG" id="COG2165">
    <property type="taxonomic scope" value="Bacteria"/>
</dbReference>
<dbReference type="Proteomes" id="UP000000393">
    <property type="component" value="Chromosome"/>
</dbReference>
<keyword evidence="2" id="KW-0812">Transmembrane</keyword>
<keyword evidence="2" id="KW-1133">Transmembrane helix</keyword>
<feature type="region of interest" description="Disordered" evidence="1">
    <location>
        <begin position="238"/>
        <end position="261"/>
    </location>
</feature>
<proteinExistence type="predicted"/>
<dbReference type="RefSeq" id="WP_013221251.1">
    <property type="nucleotide sequence ID" value="NC_014315.1"/>
</dbReference>
<keyword evidence="4" id="KW-1185">Reference proteome</keyword>
<dbReference type="HOGENOM" id="CLU_101359_0_0_6"/>
<dbReference type="AlphaFoldDB" id="D8K937"/>
<evidence type="ECO:0000313" key="3">
    <source>
        <dbReference type="EMBL" id="ADJ29180.1"/>
    </source>
</evidence>
<protein>
    <submittedName>
        <fullName evidence="3">General secretion pathway protein J</fullName>
    </submittedName>
</protein>
<sequence>MCAAFLKEAPSRAVLPRLRRKRGALRYRQGFTLAELLIAMTLVGMILVILFSALRLSTRSWEATERRLAVVEKVRAIEGLFRRQIREQKLLFYSDAERGQVATFAGTSNTMQFVAPLLTRLGLGGLYWIMFEVIQEGGESRLVMRWWPYRPAGQQEVEEREEEVLLKAVKTATFSYFGRAVGGTVPEWRGQWENPQEPPQLVRLEVHTPHGAWPELVVPIRAEPSEGVIGGGMGMGGGLPGIDFGSDSSFPGRAQSQPIPE</sequence>